<dbReference type="Proteomes" id="UP000271548">
    <property type="component" value="Unassembled WGS sequence"/>
</dbReference>
<comment type="caution">
    <text evidence="1">The sequence shown here is derived from an EMBL/GenBank/DDBJ whole genome shotgun (WGS) entry which is preliminary data.</text>
</comment>
<evidence type="ECO:0000313" key="2">
    <source>
        <dbReference type="Proteomes" id="UP000271548"/>
    </source>
</evidence>
<protein>
    <submittedName>
        <fullName evidence="1">Uncharacterized protein</fullName>
    </submittedName>
</protein>
<dbReference type="RefSeq" id="WP_120684111.1">
    <property type="nucleotide sequence ID" value="NZ_RAZS01000017.1"/>
</dbReference>
<sequence length="69" mass="7539">MADEIVLRMDRVSAKHLADMLHNVGEHLAAGQRIEPMDPDESQRLGRVLHDLWAALDADSGAQAGHKTA</sequence>
<proteinExistence type="predicted"/>
<gene>
    <name evidence="1" type="ORF">D7147_31045</name>
</gene>
<dbReference type="EMBL" id="RAZS01000017">
    <property type="protein sequence ID" value="RKN13568.1"/>
    <property type="molecule type" value="Genomic_DNA"/>
</dbReference>
<reference evidence="1 2" key="1">
    <citation type="submission" date="2018-09" db="EMBL/GenBank/DDBJ databases">
        <title>Micromonospora sp. nov. MS1-9, isolated from a root of Musa sp.</title>
        <authorList>
            <person name="Kuncharoen N."/>
            <person name="Kudo T."/>
            <person name="Ohkuma M."/>
            <person name="Yuki M."/>
            <person name="Tanasupawat S."/>
        </authorList>
    </citation>
    <scope>NUCLEOTIDE SEQUENCE [LARGE SCALE GENOMIC DNA]</scope>
    <source>
        <strain evidence="1 2">NGC1-4</strain>
    </source>
</reference>
<keyword evidence="2" id="KW-1185">Reference proteome</keyword>
<accession>A0ABX9QT34</accession>
<name>A0ABX9QT34_9ACTN</name>
<evidence type="ECO:0000313" key="1">
    <source>
        <dbReference type="EMBL" id="RKN13568.1"/>
    </source>
</evidence>
<organism evidence="1 2">
    <name type="scientific">Micromonospora musae</name>
    <dbReference type="NCBI Taxonomy" id="1894970"/>
    <lineage>
        <taxon>Bacteria</taxon>
        <taxon>Bacillati</taxon>
        <taxon>Actinomycetota</taxon>
        <taxon>Actinomycetes</taxon>
        <taxon>Micromonosporales</taxon>
        <taxon>Micromonosporaceae</taxon>
        <taxon>Micromonospora</taxon>
    </lineage>
</organism>